<evidence type="ECO:0000313" key="9">
    <source>
        <dbReference type="EMBL" id="KKM81593.1"/>
    </source>
</evidence>
<comment type="cofactor">
    <cofactor evidence="1">
        <name>Mn(2+)</name>
        <dbReference type="ChEBI" id="CHEBI:29035"/>
    </cofactor>
</comment>
<dbReference type="GO" id="GO:0006396">
    <property type="term" value="P:RNA processing"/>
    <property type="evidence" value="ECO:0007669"/>
    <property type="project" value="InterPro"/>
</dbReference>
<dbReference type="Gene3D" id="3.90.1860.10">
    <property type="entry name" value="tRNA-splicing ligase RtcB"/>
    <property type="match status" value="1"/>
</dbReference>
<keyword evidence="5" id="KW-0547">Nucleotide-binding</keyword>
<dbReference type="GO" id="GO:0046872">
    <property type="term" value="F:metal ion binding"/>
    <property type="evidence" value="ECO:0007669"/>
    <property type="project" value="UniProtKB-KW"/>
</dbReference>
<keyword evidence="6" id="KW-0342">GTP-binding</keyword>
<sequence>MDNQPDIKLERIDENRWRIPRDSRPGMRVDGIIYASEKLIPGIRGDRATEQVANVATLPGIVGASMAMPDIHWGYGFCIGGVAATDVEAGGVISPGGVGYDINCGVRLVRSELELEDIHPQISQLMAALFKNISAGVGKSGPY</sequence>
<dbReference type="PANTHER" id="PTHR11118:SF1">
    <property type="entry name" value="RNA-SPLICING LIGASE RTCB HOMOLOG"/>
    <property type="match status" value="1"/>
</dbReference>
<keyword evidence="4" id="KW-0479">Metal-binding</keyword>
<feature type="non-terminal residue" evidence="9">
    <location>
        <position position="143"/>
    </location>
</feature>
<evidence type="ECO:0000256" key="4">
    <source>
        <dbReference type="ARBA" id="ARBA00022723"/>
    </source>
</evidence>
<dbReference type="EC" id="6.5.1.8" evidence="2"/>
<evidence type="ECO:0000256" key="2">
    <source>
        <dbReference type="ARBA" id="ARBA00012726"/>
    </source>
</evidence>
<evidence type="ECO:0000256" key="1">
    <source>
        <dbReference type="ARBA" id="ARBA00001936"/>
    </source>
</evidence>
<dbReference type="SUPFAM" id="SSF103365">
    <property type="entry name" value="Hypothetical protein PH1602"/>
    <property type="match status" value="1"/>
</dbReference>
<dbReference type="Pfam" id="PF01139">
    <property type="entry name" value="RtcB"/>
    <property type="match status" value="1"/>
</dbReference>
<reference evidence="9" key="1">
    <citation type="journal article" date="2015" name="Nature">
        <title>Complex archaea that bridge the gap between prokaryotes and eukaryotes.</title>
        <authorList>
            <person name="Spang A."/>
            <person name="Saw J.H."/>
            <person name="Jorgensen S.L."/>
            <person name="Zaremba-Niedzwiedzka K."/>
            <person name="Martijn J."/>
            <person name="Lind A.E."/>
            <person name="van Eijk R."/>
            <person name="Schleper C."/>
            <person name="Guy L."/>
            <person name="Ettema T.J."/>
        </authorList>
    </citation>
    <scope>NUCLEOTIDE SEQUENCE</scope>
</reference>
<evidence type="ECO:0000256" key="5">
    <source>
        <dbReference type="ARBA" id="ARBA00022741"/>
    </source>
</evidence>
<dbReference type="GO" id="GO:0003972">
    <property type="term" value="F:RNA ligase (ATP) activity"/>
    <property type="evidence" value="ECO:0007669"/>
    <property type="project" value="TreeGrafter"/>
</dbReference>
<dbReference type="InterPro" id="IPR001233">
    <property type="entry name" value="RtcB"/>
</dbReference>
<comment type="caution">
    <text evidence="9">The sequence shown here is derived from an EMBL/GenBank/DDBJ whole genome shotgun (WGS) entry which is preliminary data.</text>
</comment>
<evidence type="ECO:0000256" key="8">
    <source>
        <dbReference type="ARBA" id="ARBA00047746"/>
    </source>
</evidence>
<name>A0A0F9KI03_9ZZZZ</name>
<dbReference type="GO" id="GO:0170057">
    <property type="term" value="F:RNA ligase (GTP) activity"/>
    <property type="evidence" value="ECO:0007669"/>
    <property type="project" value="UniProtKB-EC"/>
</dbReference>
<protein>
    <recommendedName>
        <fullName evidence="2">3'-phosphate/5'-hydroxy nucleic acid ligase</fullName>
        <ecNumber evidence="2">6.5.1.8</ecNumber>
    </recommendedName>
</protein>
<gene>
    <name evidence="9" type="ORF">LCGC14_1328160</name>
</gene>
<dbReference type="AlphaFoldDB" id="A0A0F9KI03"/>
<keyword evidence="7" id="KW-0464">Manganese</keyword>
<dbReference type="InterPro" id="IPR036025">
    <property type="entry name" value="RtcB-like_sf"/>
</dbReference>
<evidence type="ECO:0000256" key="3">
    <source>
        <dbReference type="ARBA" id="ARBA00022598"/>
    </source>
</evidence>
<keyword evidence="3" id="KW-0436">Ligase</keyword>
<dbReference type="EMBL" id="LAZR01007996">
    <property type="protein sequence ID" value="KKM81593.1"/>
    <property type="molecule type" value="Genomic_DNA"/>
</dbReference>
<dbReference type="PROSITE" id="PS01288">
    <property type="entry name" value="UPF0027"/>
    <property type="match status" value="1"/>
</dbReference>
<evidence type="ECO:0000256" key="7">
    <source>
        <dbReference type="ARBA" id="ARBA00023211"/>
    </source>
</evidence>
<organism evidence="9">
    <name type="scientific">marine sediment metagenome</name>
    <dbReference type="NCBI Taxonomy" id="412755"/>
    <lineage>
        <taxon>unclassified sequences</taxon>
        <taxon>metagenomes</taxon>
        <taxon>ecological metagenomes</taxon>
    </lineage>
</organism>
<dbReference type="PANTHER" id="PTHR11118">
    <property type="entry name" value="RNA-SPLICING LIGASE RTCB HOMOLOG"/>
    <property type="match status" value="1"/>
</dbReference>
<accession>A0A0F9KI03</accession>
<dbReference type="GO" id="GO:0005525">
    <property type="term" value="F:GTP binding"/>
    <property type="evidence" value="ECO:0007669"/>
    <property type="project" value="UniProtKB-KW"/>
</dbReference>
<evidence type="ECO:0000256" key="6">
    <source>
        <dbReference type="ARBA" id="ARBA00023134"/>
    </source>
</evidence>
<proteinExistence type="predicted"/>
<comment type="catalytic activity">
    <reaction evidence="8">
        <text>a 3'-end 3'-phospho-ribonucleotide-RNA + a 5'-end dephospho-ribonucleoside-RNA + GTP = a ribonucleotidyl-ribonucleotide-RNA + GMP + diphosphate</text>
        <dbReference type="Rhea" id="RHEA:68076"/>
        <dbReference type="Rhea" id="RHEA-COMP:10463"/>
        <dbReference type="Rhea" id="RHEA-COMP:13936"/>
        <dbReference type="Rhea" id="RHEA-COMP:17355"/>
        <dbReference type="ChEBI" id="CHEBI:33019"/>
        <dbReference type="ChEBI" id="CHEBI:37565"/>
        <dbReference type="ChEBI" id="CHEBI:58115"/>
        <dbReference type="ChEBI" id="CHEBI:83062"/>
        <dbReference type="ChEBI" id="CHEBI:138284"/>
        <dbReference type="ChEBI" id="CHEBI:173118"/>
        <dbReference type="EC" id="6.5.1.8"/>
    </reaction>
</comment>